<dbReference type="OrthoDB" id="693285at2759"/>
<protein>
    <submittedName>
        <fullName evidence="1">Uncharacterized protein</fullName>
    </submittedName>
</protein>
<dbReference type="AlphaFoldDB" id="A0A6G1BW35"/>
<keyword evidence="2" id="KW-1185">Reference proteome</keyword>
<comment type="caution">
    <text evidence="1">The sequence shown here is derived from an EMBL/GenBank/DDBJ whole genome shotgun (WGS) entry which is preliminary data.</text>
</comment>
<proteinExistence type="predicted"/>
<accession>A0A6G1BW35</accession>
<name>A0A6G1BW35_9ORYZ</name>
<sequence length="159" mass="17346">MRALTNGKYEMRSYVNTCNGVILLAKKEIPFYALGADTGEQPRTVLSGLDYKIKQQSLYLDGVIYLLGIHDSIVSAFDIINDETVTSIDLPGEQRRIQLVHYKLPSRLDGVAGFVTVGEHPGNSKHASSKLMEMSVVVTEPEPEPSAATLNLVIIVTAA</sequence>
<evidence type="ECO:0000313" key="2">
    <source>
        <dbReference type="Proteomes" id="UP000479710"/>
    </source>
</evidence>
<dbReference type="EMBL" id="SPHZ02000011">
    <property type="protein sequence ID" value="KAF0892219.1"/>
    <property type="molecule type" value="Genomic_DNA"/>
</dbReference>
<evidence type="ECO:0000313" key="1">
    <source>
        <dbReference type="EMBL" id="KAF0892219.1"/>
    </source>
</evidence>
<reference evidence="1 2" key="1">
    <citation type="submission" date="2019-11" db="EMBL/GenBank/DDBJ databases">
        <title>Whole genome sequence of Oryza granulata.</title>
        <authorList>
            <person name="Li W."/>
        </authorList>
    </citation>
    <scope>NUCLEOTIDE SEQUENCE [LARGE SCALE GENOMIC DNA]</scope>
    <source>
        <strain evidence="2">cv. Menghai</strain>
        <tissue evidence="1">Leaf</tissue>
    </source>
</reference>
<gene>
    <name evidence="1" type="ORF">E2562_014810</name>
</gene>
<organism evidence="1 2">
    <name type="scientific">Oryza meyeriana var. granulata</name>
    <dbReference type="NCBI Taxonomy" id="110450"/>
    <lineage>
        <taxon>Eukaryota</taxon>
        <taxon>Viridiplantae</taxon>
        <taxon>Streptophyta</taxon>
        <taxon>Embryophyta</taxon>
        <taxon>Tracheophyta</taxon>
        <taxon>Spermatophyta</taxon>
        <taxon>Magnoliopsida</taxon>
        <taxon>Liliopsida</taxon>
        <taxon>Poales</taxon>
        <taxon>Poaceae</taxon>
        <taxon>BOP clade</taxon>
        <taxon>Oryzoideae</taxon>
        <taxon>Oryzeae</taxon>
        <taxon>Oryzinae</taxon>
        <taxon>Oryza</taxon>
        <taxon>Oryza meyeriana</taxon>
    </lineage>
</organism>
<dbReference type="Proteomes" id="UP000479710">
    <property type="component" value="Unassembled WGS sequence"/>
</dbReference>